<keyword evidence="3" id="KW-1185">Reference proteome</keyword>
<accession>A0ABR1IIV3</accession>
<dbReference type="EMBL" id="JBANRG010000139">
    <property type="protein sequence ID" value="KAK7433815.1"/>
    <property type="molecule type" value="Genomic_DNA"/>
</dbReference>
<evidence type="ECO:0000256" key="1">
    <source>
        <dbReference type="SAM" id="MobiDB-lite"/>
    </source>
</evidence>
<feature type="region of interest" description="Disordered" evidence="1">
    <location>
        <begin position="48"/>
        <end position="67"/>
    </location>
</feature>
<reference evidence="2 3" key="1">
    <citation type="submission" date="2024-01" db="EMBL/GenBank/DDBJ databases">
        <title>A draft genome for the cacao thread blight pathogen Marasmiellus scandens.</title>
        <authorList>
            <person name="Baruah I.K."/>
            <person name="Leung J."/>
            <person name="Bukari Y."/>
            <person name="Amoako-Attah I."/>
            <person name="Meinhardt L.W."/>
            <person name="Bailey B.A."/>
            <person name="Cohen S.P."/>
        </authorList>
    </citation>
    <scope>NUCLEOTIDE SEQUENCE [LARGE SCALE GENOMIC DNA]</scope>
    <source>
        <strain evidence="2 3">GH-19</strain>
    </source>
</reference>
<evidence type="ECO:0000313" key="2">
    <source>
        <dbReference type="EMBL" id="KAK7433815.1"/>
    </source>
</evidence>
<protein>
    <submittedName>
        <fullName evidence="2">Uncharacterized protein</fullName>
    </submittedName>
</protein>
<proteinExistence type="predicted"/>
<organism evidence="2 3">
    <name type="scientific">Marasmiellus scandens</name>
    <dbReference type="NCBI Taxonomy" id="2682957"/>
    <lineage>
        <taxon>Eukaryota</taxon>
        <taxon>Fungi</taxon>
        <taxon>Dikarya</taxon>
        <taxon>Basidiomycota</taxon>
        <taxon>Agaricomycotina</taxon>
        <taxon>Agaricomycetes</taxon>
        <taxon>Agaricomycetidae</taxon>
        <taxon>Agaricales</taxon>
        <taxon>Marasmiineae</taxon>
        <taxon>Omphalotaceae</taxon>
        <taxon>Marasmiellus</taxon>
    </lineage>
</organism>
<gene>
    <name evidence="2" type="ORF">VKT23_020531</name>
</gene>
<comment type="caution">
    <text evidence="2">The sequence shown here is derived from an EMBL/GenBank/DDBJ whole genome shotgun (WGS) entry which is preliminary data.</text>
</comment>
<dbReference type="Proteomes" id="UP001498398">
    <property type="component" value="Unassembled WGS sequence"/>
</dbReference>
<dbReference type="Gene3D" id="3.60.130.30">
    <property type="match status" value="1"/>
</dbReference>
<evidence type="ECO:0000313" key="3">
    <source>
        <dbReference type="Proteomes" id="UP001498398"/>
    </source>
</evidence>
<name>A0ABR1IIV3_9AGAR</name>
<sequence length="358" mass="39996">MSQGSDSSTSAFMLSISNANTSLVSFSTTFDIKFYPKKPRSKAVHQRWISHEKDSAQKGGKNVGPKSINDLQSSLSNHFDSSTEGRVRQRTGYLWLKKEVIAKDIQIKGKDEKPILSVFKLPPHLVNTLEACIKLPLNEQGFDIPKRDTYAQGDHSFDAFHFCYYFRYRPSGKDAPITVHPDNIVLTSKPTLHPSEYFPKESRSIQNNMELYARLQETLEPTIAWALAKVLSNDSEMSKTITSASSALPMTVNTVTDPFPSFVLNVGVMCEPHRDINDLAGCIIIPIGHFEGGELMLVEPKLVAEIGHGDVVAFNSADFTHGNLPFRGERASLVIQMDRAATSYQENGQFWDLNNFVH</sequence>